<dbReference type="PROSITE" id="PS00678">
    <property type="entry name" value="WD_REPEATS_1"/>
    <property type="match status" value="1"/>
</dbReference>
<dbReference type="Pfam" id="PF25171">
    <property type="entry name" value="Beta-prop_WDR36-Utp21_1st"/>
    <property type="match status" value="1"/>
</dbReference>
<dbReference type="PROSITE" id="PS50294">
    <property type="entry name" value="WD_REPEATS_REGION"/>
    <property type="match status" value="1"/>
</dbReference>
<dbReference type="GO" id="GO:0034388">
    <property type="term" value="C:Pwp2p-containing subcomplex of 90S preribosome"/>
    <property type="evidence" value="ECO:0007669"/>
    <property type="project" value="TreeGrafter"/>
</dbReference>
<feature type="repeat" description="WD" evidence="3">
    <location>
        <begin position="612"/>
        <end position="653"/>
    </location>
</feature>
<sequence>MSFRVCKQAFITARFQRIPSWLKRTMTGTDIEASKKRKIDAAVVVTGRGLGSKIFAPFRVVGNVINNIPFAVGSLGSTFYIVTSVGKSFQIYDANNLHLLFVSEKETDAGITAFSTHFHYIFVAYGSKVGIYKRGICQHTIELKRRVTVRNLCVFGDFLCVSTDDNAVYIYKKKLSQDKYATEIYTSFSIEKLQGGDIVALAHMPTYLNKIVVVTRTNLLLYNIRTGKLLYTSDEFPEQITAVEVAPALDILALGTASGEVFMYNLRKGRIIRRIKMMQSRISSLSFRTDGSAHLCLGSTNGDIVFYDLDRRSRIHVLKGIHSESYGGITRASYLNGQPIVVTSGGDNQLKEYVFDPSLSQSDSGVVVQPPRFLRSRGGHSQQPSFISFGDNSAHFILSASRDRSFWAFSLRKDAQSQELSQRLHKKPDGGRIGGSAIKEKFPEITAIAISNARVGEWENILTAHMNEKEARTWDLRSKRVGRWTFGTTDGGIVKSVQISQCGNFGFIGSSNGSIVVYNMQSGIIRKKYILHKKAVTGIALDGMNRKMVSCGLDGIVGFYDFNRSSLLGKLQLDAPITSMVYHRASDLFALILDDLSIVIVDAVTQRIVRQLWGHSNRITSLDFSPDGRWIVSSSLDSTIRTWDLPTGGCIDGVRLESVATNVKFSPNGEYLATTHVSGNGICIWTNRSQFKAVSTRMINEEEFSKISLPNASATGGVSMLTGAFNDSIDEEHDVNFNKYETMHQINKELLTLSIGPRNKMNTLLHLDVIRQRSKPVEAPKKAQQSPFFLQLSGDKVGDEASGREGVAHETVEAIQRKQAAETDRVAAEMQINKFKPTGPLGFESKFTELLRKGAESENFSEFLLNLVTLSPAAVDLEVRSLNSYEPFDELIWFINALVQGVKTNRDFDLYEAFMSLLFKAHGDIIHTNNQNERVTKALGEWNKCSTKGEKLDDLIKYCSGVANFVSSR</sequence>
<dbReference type="InterPro" id="IPR036322">
    <property type="entry name" value="WD40_repeat_dom_sf"/>
</dbReference>
<dbReference type="Proteomes" id="UP000509704">
    <property type="component" value="Chromosome 2"/>
</dbReference>
<dbReference type="Pfam" id="PF04192">
    <property type="entry name" value="Utp21"/>
    <property type="match status" value="1"/>
</dbReference>
<dbReference type="CDD" id="cd00200">
    <property type="entry name" value="WD40"/>
    <property type="match status" value="1"/>
</dbReference>
<evidence type="ECO:0000256" key="3">
    <source>
        <dbReference type="PROSITE-ProRule" id="PRU00221"/>
    </source>
</evidence>
<dbReference type="Gene3D" id="2.130.10.10">
    <property type="entry name" value="YVTN repeat-like/Quinoprotein amine dehydrogenase"/>
    <property type="match status" value="2"/>
</dbReference>
<dbReference type="OrthoDB" id="10250769at2759"/>
<dbReference type="KEGG" id="zmk:HG535_0B06710"/>
<dbReference type="SMART" id="SM00320">
    <property type="entry name" value="WD40"/>
    <property type="match status" value="10"/>
</dbReference>
<dbReference type="GO" id="GO:0032040">
    <property type="term" value="C:small-subunit processome"/>
    <property type="evidence" value="ECO:0007669"/>
    <property type="project" value="InterPro"/>
</dbReference>
<organism evidence="6 7">
    <name type="scientific">Zygotorulaspora mrakii</name>
    <name type="common">Zygosaccharomyces mrakii</name>
    <dbReference type="NCBI Taxonomy" id="42260"/>
    <lineage>
        <taxon>Eukaryota</taxon>
        <taxon>Fungi</taxon>
        <taxon>Dikarya</taxon>
        <taxon>Ascomycota</taxon>
        <taxon>Saccharomycotina</taxon>
        <taxon>Saccharomycetes</taxon>
        <taxon>Saccharomycetales</taxon>
        <taxon>Saccharomycetaceae</taxon>
        <taxon>Zygotorulaspora</taxon>
    </lineage>
</organism>
<dbReference type="InterPro" id="IPR001680">
    <property type="entry name" value="WD40_rpt"/>
</dbReference>
<gene>
    <name evidence="6" type="ORF">HG535_0B06710</name>
</gene>
<feature type="domain" description="WDR36/Utp21 N-terminal" evidence="5">
    <location>
        <begin position="81"/>
        <end position="356"/>
    </location>
</feature>
<reference evidence="6 7" key="1">
    <citation type="submission" date="2020-07" db="EMBL/GenBank/DDBJ databases">
        <title>The yeast mating-type switching endonuclease HO is a domesticated member of an unorthodox homing genetic element family.</title>
        <authorList>
            <person name="Coughlan A.Y."/>
            <person name="Lombardi L."/>
            <person name="Braun-Galleani S."/>
            <person name="Martos A.R."/>
            <person name="Galeote V."/>
            <person name="Bigey F."/>
            <person name="Dequin S."/>
            <person name="Byrne K.P."/>
            <person name="Wolfe K.H."/>
        </authorList>
    </citation>
    <scope>NUCLEOTIDE SEQUENCE [LARGE SCALE GENOMIC DNA]</scope>
    <source>
        <strain evidence="6 7">NRRL Y-6702</strain>
    </source>
</reference>
<evidence type="ECO:0000313" key="6">
    <source>
        <dbReference type="EMBL" id="QLG71625.1"/>
    </source>
</evidence>
<dbReference type="EMBL" id="CP058605">
    <property type="protein sequence ID" value="QLG71625.1"/>
    <property type="molecule type" value="Genomic_DNA"/>
</dbReference>
<dbReference type="GeneID" id="59235287"/>
<evidence type="ECO:0000259" key="4">
    <source>
        <dbReference type="Pfam" id="PF04192"/>
    </source>
</evidence>
<dbReference type="GO" id="GO:0006364">
    <property type="term" value="P:rRNA processing"/>
    <property type="evidence" value="ECO:0007669"/>
    <property type="project" value="InterPro"/>
</dbReference>
<dbReference type="InterPro" id="IPR019775">
    <property type="entry name" value="WD40_repeat_CS"/>
</dbReference>
<evidence type="ECO:0000256" key="1">
    <source>
        <dbReference type="ARBA" id="ARBA00022574"/>
    </source>
</evidence>
<dbReference type="Pfam" id="PF25168">
    <property type="entry name" value="Beta-prop_WDR36-Utp21_2nd"/>
    <property type="match status" value="1"/>
</dbReference>
<keyword evidence="7" id="KW-1185">Reference proteome</keyword>
<evidence type="ECO:0000259" key="5">
    <source>
        <dbReference type="Pfam" id="PF25171"/>
    </source>
</evidence>
<dbReference type="PROSITE" id="PS50082">
    <property type="entry name" value="WD_REPEATS_2"/>
    <property type="match status" value="1"/>
</dbReference>
<keyword evidence="1 3" id="KW-0853">WD repeat</keyword>
<dbReference type="FunFam" id="2.130.10.10:FF:000410">
    <property type="entry name" value="U3 small nucleolar RNA-associated protein 21"/>
    <property type="match status" value="1"/>
</dbReference>
<dbReference type="PANTHER" id="PTHR22840:SF12">
    <property type="entry name" value="WD REPEAT-CONTAINING PROTEIN 36"/>
    <property type="match status" value="1"/>
</dbReference>
<name>A0A7H9AYY0_ZYGMR</name>
<dbReference type="AlphaFoldDB" id="A0A7H9AYY0"/>
<evidence type="ECO:0000313" key="7">
    <source>
        <dbReference type="Proteomes" id="UP000509704"/>
    </source>
</evidence>
<feature type="domain" description="WDR36/Utp21 C-terminal" evidence="4">
    <location>
        <begin position="745"/>
        <end position="966"/>
    </location>
</feature>
<evidence type="ECO:0000256" key="2">
    <source>
        <dbReference type="ARBA" id="ARBA00022737"/>
    </source>
</evidence>
<dbReference type="InterPro" id="IPR011047">
    <property type="entry name" value="Quinoprotein_ADH-like_sf"/>
</dbReference>
<proteinExistence type="predicted"/>
<dbReference type="InterPro" id="IPR015943">
    <property type="entry name" value="WD40/YVTN_repeat-like_dom_sf"/>
</dbReference>
<keyword evidence="2" id="KW-0677">Repeat</keyword>
<dbReference type="RefSeq" id="XP_037143353.1">
    <property type="nucleotide sequence ID" value="XM_037287458.1"/>
</dbReference>
<dbReference type="InterPro" id="IPR059157">
    <property type="entry name" value="WDR36-Utp21_N"/>
</dbReference>
<accession>A0A7H9AYY0</accession>
<dbReference type="SUPFAM" id="SSF50998">
    <property type="entry name" value="Quinoprotein alcohol dehydrogenase-like"/>
    <property type="match status" value="1"/>
</dbReference>
<protein>
    <submittedName>
        <fullName evidence="6">Uncharacterized protein</fullName>
    </submittedName>
</protein>
<dbReference type="PANTHER" id="PTHR22840">
    <property type="entry name" value="WD REPEAT-CONTAINING PROTEIN 36"/>
    <property type="match status" value="1"/>
</dbReference>
<dbReference type="FunFam" id="2.130.10.10:FF:000710">
    <property type="entry name" value="U3 snoRNP protein"/>
    <property type="match status" value="1"/>
</dbReference>
<dbReference type="InterPro" id="IPR007319">
    <property type="entry name" value="WDR36/Utp21_C"/>
</dbReference>
<dbReference type="SUPFAM" id="SSF50978">
    <property type="entry name" value="WD40 repeat-like"/>
    <property type="match status" value="1"/>
</dbReference>